<accession>A0AAW2XBH1</accession>
<reference evidence="2" key="1">
    <citation type="submission" date="2020-06" db="EMBL/GenBank/DDBJ databases">
        <authorList>
            <person name="Li T."/>
            <person name="Hu X."/>
            <person name="Zhang T."/>
            <person name="Song X."/>
            <person name="Zhang H."/>
            <person name="Dai N."/>
            <person name="Sheng W."/>
            <person name="Hou X."/>
            <person name="Wei L."/>
        </authorList>
    </citation>
    <scope>NUCLEOTIDE SEQUENCE</scope>
    <source>
        <strain evidence="2">KEN1</strain>
        <tissue evidence="2">Leaf</tissue>
    </source>
</reference>
<reference evidence="2" key="2">
    <citation type="journal article" date="2024" name="Plant">
        <title>Genomic evolution and insights into agronomic trait innovations of Sesamum species.</title>
        <authorList>
            <person name="Miao H."/>
            <person name="Wang L."/>
            <person name="Qu L."/>
            <person name="Liu H."/>
            <person name="Sun Y."/>
            <person name="Le M."/>
            <person name="Wang Q."/>
            <person name="Wei S."/>
            <person name="Zheng Y."/>
            <person name="Lin W."/>
            <person name="Duan Y."/>
            <person name="Cao H."/>
            <person name="Xiong S."/>
            <person name="Wang X."/>
            <person name="Wei L."/>
            <person name="Li C."/>
            <person name="Ma Q."/>
            <person name="Ju M."/>
            <person name="Zhao R."/>
            <person name="Li G."/>
            <person name="Mu C."/>
            <person name="Tian Q."/>
            <person name="Mei H."/>
            <person name="Zhang T."/>
            <person name="Gao T."/>
            <person name="Zhang H."/>
        </authorList>
    </citation>
    <scope>NUCLEOTIDE SEQUENCE</scope>
    <source>
        <strain evidence="2">KEN1</strain>
    </source>
</reference>
<comment type="caution">
    <text evidence="2">The sequence shown here is derived from an EMBL/GenBank/DDBJ whole genome shotgun (WGS) entry which is preliminary data.</text>
</comment>
<sequence>MEVSANQANGGLNPSLKLAIAVAIAESRRRQKLPAPPAPSTAACDNSESDAIKWKRKV</sequence>
<proteinExistence type="predicted"/>
<organism evidence="2">
    <name type="scientific">Sesamum latifolium</name>
    <dbReference type="NCBI Taxonomy" id="2727402"/>
    <lineage>
        <taxon>Eukaryota</taxon>
        <taxon>Viridiplantae</taxon>
        <taxon>Streptophyta</taxon>
        <taxon>Embryophyta</taxon>
        <taxon>Tracheophyta</taxon>
        <taxon>Spermatophyta</taxon>
        <taxon>Magnoliopsida</taxon>
        <taxon>eudicotyledons</taxon>
        <taxon>Gunneridae</taxon>
        <taxon>Pentapetalae</taxon>
        <taxon>asterids</taxon>
        <taxon>lamiids</taxon>
        <taxon>Lamiales</taxon>
        <taxon>Pedaliaceae</taxon>
        <taxon>Sesamum</taxon>
    </lineage>
</organism>
<evidence type="ECO:0000313" key="2">
    <source>
        <dbReference type="EMBL" id="KAL0451342.1"/>
    </source>
</evidence>
<protein>
    <submittedName>
        <fullName evidence="2">Uncharacterized protein</fullName>
    </submittedName>
</protein>
<gene>
    <name evidence="2" type="ORF">Slati_1112300</name>
</gene>
<name>A0AAW2XBH1_9LAMI</name>
<dbReference type="EMBL" id="JACGWN010000004">
    <property type="protein sequence ID" value="KAL0451342.1"/>
    <property type="molecule type" value="Genomic_DNA"/>
</dbReference>
<evidence type="ECO:0000256" key="1">
    <source>
        <dbReference type="SAM" id="MobiDB-lite"/>
    </source>
</evidence>
<dbReference type="AlphaFoldDB" id="A0AAW2XBH1"/>
<feature type="region of interest" description="Disordered" evidence="1">
    <location>
        <begin position="28"/>
        <end position="58"/>
    </location>
</feature>